<proteinExistence type="predicted"/>
<feature type="domain" description="AAA+ ATPase" evidence="1">
    <location>
        <begin position="43"/>
        <end position="159"/>
    </location>
</feature>
<sequence length="427" mass="49805">MKDELINLIHQSNPWFKNTTLPVFKDGYIARLQTEKLLLPEWDNLWLILIGPRQAGKTTLAKYLSQALIKGQRFNNLLYLNCDLLEIRRWLTNPLFIKEAMDELHLERPIILIDEVQRLETPGLLLKACADLKLDIKMIATGSSQLEMKSKVQEYLTGRHLEALVLPLSYQEIGEVDESQLIYGCYPAIVKASEKSILLRQIYQDYIKKDIIEILKVSKPDTMQKLITLIAHSSGQLVNYNQLATDCQVSISTIQNYLSILENTYTIARITPFVGNKRKEITSNPIFYFIDNGFRNQSLRNLSTSLNGRQDIGLLIQSAVFQELLKFKEQYFYDFVIHFWRTQNGAEVDFVLYKNENCIIPVEVKFKTMKKPIISRSFRSFTEAYKPKVGFFITKNFNKKIEVNNCEIYFISFSRLFNFFEILRTRL</sequence>
<dbReference type="AlphaFoldDB" id="A9KB95"/>
<organism evidence="2 3">
    <name type="scientific">Coxiella burnetii (strain Dugway 5J108-111)</name>
    <dbReference type="NCBI Taxonomy" id="434922"/>
    <lineage>
        <taxon>Bacteria</taxon>
        <taxon>Pseudomonadati</taxon>
        <taxon>Pseudomonadota</taxon>
        <taxon>Gammaproteobacteria</taxon>
        <taxon>Legionellales</taxon>
        <taxon>Coxiellaceae</taxon>
        <taxon>Coxiella</taxon>
    </lineage>
</organism>
<dbReference type="InterPro" id="IPR003593">
    <property type="entry name" value="AAA+_ATPase"/>
</dbReference>
<dbReference type="Pfam" id="PF13173">
    <property type="entry name" value="AAA_14"/>
    <property type="match status" value="1"/>
</dbReference>
<gene>
    <name evidence="2" type="ordered locus">CBUD_0107</name>
</gene>
<dbReference type="Pfam" id="PF13635">
    <property type="entry name" value="DUF4143"/>
    <property type="match status" value="1"/>
</dbReference>
<dbReference type="RefSeq" id="WP_011996412.1">
    <property type="nucleotide sequence ID" value="NC_009727.1"/>
</dbReference>
<dbReference type="PANTHER" id="PTHR43566">
    <property type="entry name" value="CONSERVED PROTEIN"/>
    <property type="match status" value="1"/>
</dbReference>
<dbReference type="SMART" id="SM00382">
    <property type="entry name" value="AAA"/>
    <property type="match status" value="1"/>
</dbReference>
<reference evidence="2 3" key="1">
    <citation type="journal article" date="2009" name="Infect. Immun.">
        <title>Comparative genomics reveal extensive transposon-mediated genomic plasticity and diversity among potential effector proteins within the genus Coxiella.</title>
        <authorList>
            <person name="Beare P.A."/>
            <person name="Unsworth N."/>
            <person name="Andoh M."/>
            <person name="Voth D.E."/>
            <person name="Omsland A."/>
            <person name="Gilk S.D."/>
            <person name="Williams K.P."/>
            <person name="Sobral B.W."/>
            <person name="Kupko J.J.III."/>
            <person name="Porcella S.F."/>
            <person name="Samuel J.E."/>
            <person name="Heinzen R.A."/>
        </authorList>
    </citation>
    <scope>NUCLEOTIDE SEQUENCE [LARGE SCALE GENOMIC DNA]</scope>
    <source>
        <strain evidence="2 3">Dugway 5J108-111</strain>
    </source>
</reference>
<evidence type="ECO:0000259" key="1">
    <source>
        <dbReference type="SMART" id="SM00382"/>
    </source>
</evidence>
<dbReference type="SUPFAM" id="SSF52540">
    <property type="entry name" value="P-loop containing nucleoside triphosphate hydrolases"/>
    <property type="match status" value="1"/>
</dbReference>
<dbReference type="EMBL" id="CP000733">
    <property type="protein sequence ID" value="ABS78279.1"/>
    <property type="molecule type" value="Genomic_DNA"/>
</dbReference>
<dbReference type="PANTHER" id="PTHR43566:SF1">
    <property type="entry name" value="AAA+ ATPASE DOMAIN-CONTAINING PROTEIN"/>
    <property type="match status" value="1"/>
</dbReference>
<dbReference type="InterPro" id="IPR041682">
    <property type="entry name" value="AAA_14"/>
</dbReference>
<accession>A9KB95</accession>
<dbReference type="InterPro" id="IPR025420">
    <property type="entry name" value="DUF4143"/>
</dbReference>
<dbReference type="Proteomes" id="UP000008555">
    <property type="component" value="Chromosome"/>
</dbReference>
<protein>
    <submittedName>
        <fullName evidence="2">Hypothetical ATPase</fullName>
    </submittedName>
</protein>
<evidence type="ECO:0000313" key="3">
    <source>
        <dbReference type="Proteomes" id="UP000008555"/>
    </source>
</evidence>
<dbReference type="Gene3D" id="3.40.50.300">
    <property type="entry name" value="P-loop containing nucleotide triphosphate hydrolases"/>
    <property type="match status" value="1"/>
</dbReference>
<evidence type="ECO:0000313" key="2">
    <source>
        <dbReference type="EMBL" id="ABS78279.1"/>
    </source>
</evidence>
<dbReference type="KEGG" id="cbd:CBUD_0107"/>
<dbReference type="HOGENOM" id="CLU_041527_3_2_6"/>
<name>A9KB95_COXBN</name>
<dbReference type="InterPro" id="IPR027417">
    <property type="entry name" value="P-loop_NTPase"/>
</dbReference>